<dbReference type="RefSeq" id="WP_048885299.1">
    <property type="nucleotide sequence ID" value="NZ_CP011310.1"/>
</dbReference>
<dbReference type="InterPro" id="IPR028098">
    <property type="entry name" value="Glyco_trans_4-like_N"/>
</dbReference>
<proteinExistence type="predicted"/>
<organism evidence="3 4">
    <name type="scientific">Aurantiacibacter atlanticus</name>
    <dbReference type="NCBI Taxonomy" id="1648404"/>
    <lineage>
        <taxon>Bacteria</taxon>
        <taxon>Pseudomonadati</taxon>
        <taxon>Pseudomonadota</taxon>
        <taxon>Alphaproteobacteria</taxon>
        <taxon>Sphingomonadales</taxon>
        <taxon>Erythrobacteraceae</taxon>
        <taxon>Aurantiacibacter</taxon>
    </lineage>
</organism>
<evidence type="ECO:0000259" key="1">
    <source>
        <dbReference type="Pfam" id="PF00534"/>
    </source>
</evidence>
<dbReference type="EMBL" id="CP011310">
    <property type="protein sequence ID" value="AKQ41780.1"/>
    <property type="molecule type" value="Genomic_DNA"/>
</dbReference>
<feature type="domain" description="Glycosyl transferase family 1" evidence="1">
    <location>
        <begin position="203"/>
        <end position="355"/>
    </location>
</feature>
<evidence type="ECO:0000313" key="3">
    <source>
        <dbReference type="EMBL" id="AKQ41780.1"/>
    </source>
</evidence>
<dbReference type="Pfam" id="PF00534">
    <property type="entry name" value="Glycos_transf_1"/>
    <property type="match status" value="1"/>
</dbReference>
<dbReference type="PATRIC" id="fig|1648404.4.peg.1400"/>
<dbReference type="GO" id="GO:0016757">
    <property type="term" value="F:glycosyltransferase activity"/>
    <property type="evidence" value="ECO:0007669"/>
    <property type="project" value="InterPro"/>
</dbReference>
<feature type="domain" description="Glycosyltransferase subfamily 4-like N-terminal" evidence="2">
    <location>
        <begin position="24"/>
        <end position="185"/>
    </location>
</feature>
<dbReference type="SUPFAM" id="SSF53756">
    <property type="entry name" value="UDP-Glycosyltransferase/glycogen phosphorylase"/>
    <property type="match status" value="1"/>
</dbReference>
<dbReference type="AlphaFoldDB" id="A0A0H4VBI0"/>
<dbReference type="Gene3D" id="3.40.50.2000">
    <property type="entry name" value="Glycogen Phosphorylase B"/>
    <property type="match status" value="2"/>
</dbReference>
<reference evidence="4" key="2">
    <citation type="submission" date="2015-04" db="EMBL/GenBank/DDBJ databases">
        <title>The complete genome sequence of Erythrobacter sp. s21-N3.</title>
        <authorList>
            <person name="Zhuang L."/>
            <person name="Liu Y."/>
            <person name="Shao Z."/>
        </authorList>
    </citation>
    <scope>NUCLEOTIDE SEQUENCE [LARGE SCALE GENOMIC DNA]</scope>
    <source>
        <strain evidence="4">s21-N3</strain>
    </source>
</reference>
<dbReference type="CDD" id="cd03801">
    <property type="entry name" value="GT4_PimA-like"/>
    <property type="match status" value="1"/>
</dbReference>
<dbReference type="InterPro" id="IPR001296">
    <property type="entry name" value="Glyco_trans_1"/>
</dbReference>
<gene>
    <name evidence="3" type="ORF">CP97_06720</name>
</gene>
<dbReference type="STRING" id="1648404.CP97_06720"/>
<keyword evidence="4" id="KW-1185">Reference proteome</keyword>
<evidence type="ECO:0000259" key="2">
    <source>
        <dbReference type="Pfam" id="PF13439"/>
    </source>
</evidence>
<accession>A0A0H4VBI0</accession>
<dbReference type="OrthoDB" id="9790710at2"/>
<keyword evidence="3" id="KW-0808">Transferase</keyword>
<dbReference type="PANTHER" id="PTHR12526">
    <property type="entry name" value="GLYCOSYLTRANSFERASE"/>
    <property type="match status" value="1"/>
</dbReference>
<name>A0A0H4VBI0_9SPHN</name>
<reference evidence="3 4" key="1">
    <citation type="journal article" date="2015" name="Int. J. Syst. Evol. Microbiol.">
        <title>Erythrobacter atlanticus sp. nov., a bacterium from ocean sediment able to degrade polycyclic aromatic hydrocarbons.</title>
        <authorList>
            <person name="Zhuang L."/>
            <person name="Liu Y."/>
            <person name="Wang L."/>
            <person name="Wang W."/>
            <person name="Shao Z."/>
        </authorList>
    </citation>
    <scope>NUCLEOTIDE SEQUENCE [LARGE SCALE GENOMIC DNA]</scope>
    <source>
        <strain evidence="4">s21-N3</strain>
    </source>
</reference>
<dbReference type="Proteomes" id="UP000059113">
    <property type="component" value="Chromosome"/>
</dbReference>
<dbReference type="KEGG" id="ery:CP97_06720"/>
<dbReference type="Pfam" id="PF13439">
    <property type="entry name" value="Glyco_transf_4"/>
    <property type="match status" value="1"/>
</dbReference>
<protein>
    <submittedName>
        <fullName evidence="3">Glycosyl transferase family 1</fullName>
    </submittedName>
</protein>
<evidence type="ECO:0000313" key="4">
    <source>
        <dbReference type="Proteomes" id="UP000059113"/>
    </source>
</evidence>
<sequence length="398" mass="43847">MNAKASKAGKAPRILHLHSTFDAGGKELRNVQLINAWGREVDHAIVSGDLEKRGAAHLIGKKPRISWPKFPSLTGRPTPGRMVKLARAMAGYDLICTYNWGAIDAVMAHTIFADAFKLPPLVHHEDGFNEDEAKRLKKRRNWYRRIALGRAAALVVPSVTLEDIALTIWDQPRTRVRRIPNGIDTRAFAAPPKRDVLPLLLKHKGEYWIGALAGLRKVKQLDMLVRAMADLSPEWQLVIAGEGPEREALLAEAERLGLEDRVHLPGFVAQPQKLVGLFDIFALSSHSEQFPISVVEAMAAGLPVVAPRVGDIGAMVASENGPALVDPGDEVALAKSLCDLADDPESRKRMGKANRVKARAEFDEARMIERYRALYWGLMQKYPRNGALANADAANAED</sequence>